<reference evidence="1 2" key="1">
    <citation type="submission" date="2023-02" db="EMBL/GenBank/DDBJ databases">
        <title>Genome sequence of Lentisphaera profundi SAORIC-696.</title>
        <authorList>
            <person name="Kim e."/>
            <person name="Cho J.-C."/>
            <person name="Choi A."/>
            <person name="Kang I."/>
        </authorList>
    </citation>
    <scope>NUCLEOTIDE SEQUENCE [LARGE SCALE GENOMIC DNA]</scope>
    <source>
        <strain evidence="1 2">SAORIC-696</strain>
    </source>
</reference>
<accession>A0ABY7VXC3</accession>
<sequence>MSEEIVNNSDVLSIEEISRRHFLKVGVAGLSVLSSHSGYAKENESSGFLPFNELAIQQASGLRLAEGFKYKTLCAFGDPLHAGMKAYDPKSLSGEEQKKRFGAACDFIHVFEQSDDKAILCFNNEFPELGGHPDRAEREQAAYHSVGVSIAAIKRDGRDEWKIDFLSQLNRRVTPSSKALITGPAAGHERMKSKASPDGIRTAGTLGNCAGGYTPWGTYLTAEENVQQYFSGEIKGHKEEENFKRFGMNDNGNFFARLDPRFDLNSGYQSALHFGMVVEIDPLEPNEPIKKHSMLGRCRHECAKVRVNKEGYIEVYTSDDQGFEYIYKFISAEKYKEGDRQHNKTLLEAGVLHVAKFAEDGKMAWLPMIFGEGKLTKEHGFNSQADVQIDSRKAADLLGATPMDRPEDIDIDPKTGNIFFFMTGNRARSRDKLNSANPIEMGAGHIIELNDQGTQGKWNFFVICGKFSGDPVNSTFTQETSLSGCFVYPDNGAFDRDGELWVCSDGYSFPGFTDGLWHCEKKDDRVISRRFATPPKAAEFTGPYFLKNSKELFLSVQHPATNPSGSFPDFNHLKARSAVVVISRD</sequence>
<dbReference type="RefSeq" id="WP_274153616.1">
    <property type="nucleotide sequence ID" value="NZ_CP117812.1"/>
</dbReference>
<dbReference type="SUPFAM" id="SSF101898">
    <property type="entry name" value="NHL repeat"/>
    <property type="match status" value="1"/>
</dbReference>
<dbReference type="PANTHER" id="PTHR35399:SF2">
    <property type="entry name" value="DUF839 DOMAIN-CONTAINING PROTEIN"/>
    <property type="match status" value="1"/>
</dbReference>
<proteinExistence type="predicted"/>
<dbReference type="EMBL" id="CP117812">
    <property type="protein sequence ID" value="WDE98747.1"/>
    <property type="molecule type" value="Genomic_DNA"/>
</dbReference>
<keyword evidence="2" id="KW-1185">Reference proteome</keyword>
<protein>
    <submittedName>
        <fullName evidence="1">PhoX family phosphatase</fullName>
    </submittedName>
</protein>
<dbReference type="Pfam" id="PF05787">
    <property type="entry name" value="PhoX"/>
    <property type="match status" value="1"/>
</dbReference>
<organism evidence="1 2">
    <name type="scientific">Lentisphaera profundi</name>
    <dbReference type="NCBI Taxonomy" id="1658616"/>
    <lineage>
        <taxon>Bacteria</taxon>
        <taxon>Pseudomonadati</taxon>
        <taxon>Lentisphaerota</taxon>
        <taxon>Lentisphaeria</taxon>
        <taxon>Lentisphaerales</taxon>
        <taxon>Lentisphaeraceae</taxon>
        <taxon>Lentisphaera</taxon>
    </lineage>
</organism>
<dbReference type="InterPro" id="IPR008557">
    <property type="entry name" value="PhoX"/>
</dbReference>
<dbReference type="PANTHER" id="PTHR35399">
    <property type="entry name" value="SLR8030 PROTEIN"/>
    <property type="match status" value="1"/>
</dbReference>
<gene>
    <name evidence="1" type="ORF">PQO03_12965</name>
</gene>
<name>A0ABY7VXC3_9BACT</name>
<evidence type="ECO:0000313" key="2">
    <source>
        <dbReference type="Proteomes" id="UP001214250"/>
    </source>
</evidence>
<evidence type="ECO:0000313" key="1">
    <source>
        <dbReference type="EMBL" id="WDE98747.1"/>
    </source>
</evidence>
<dbReference type="Proteomes" id="UP001214250">
    <property type="component" value="Chromosome 2"/>
</dbReference>